<feature type="domain" description="RRM" evidence="5">
    <location>
        <begin position="18"/>
        <end position="96"/>
    </location>
</feature>
<feature type="region of interest" description="Disordered" evidence="4">
    <location>
        <begin position="462"/>
        <end position="493"/>
    </location>
</feature>
<dbReference type="PROSITE" id="PS50102">
    <property type="entry name" value="RRM"/>
    <property type="match status" value="2"/>
</dbReference>
<dbReference type="SUPFAM" id="SSF54928">
    <property type="entry name" value="RNA-binding domain, RBD"/>
    <property type="match status" value="1"/>
</dbReference>
<dbReference type="Gene3D" id="3.30.70.330">
    <property type="match status" value="2"/>
</dbReference>
<feature type="region of interest" description="Disordered" evidence="4">
    <location>
        <begin position="285"/>
        <end position="314"/>
    </location>
</feature>
<evidence type="ECO:0000313" key="6">
    <source>
        <dbReference type="EMBL" id="KAK2956379.1"/>
    </source>
</evidence>
<dbReference type="SMART" id="SM00360">
    <property type="entry name" value="RRM"/>
    <property type="match status" value="3"/>
</dbReference>
<accession>A0ABQ9XY38</accession>
<comment type="subcellular location">
    <subcellularLocation>
        <location evidence="1">Nucleus</location>
    </subcellularLocation>
</comment>
<feature type="compositionally biased region" description="Basic residues" evidence="4">
    <location>
        <begin position="289"/>
        <end position="299"/>
    </location>
</feature>
<feature type="region of interest" description="Disordered" evidence="4">
    <location>
        <begin position="582"/>
        <end position="612"/>
    </location>
</feature>
<evidence type="ECO:0000259" key="5">
    <source>
        <dbReference type="PROSITE" id="PS50102"/>
    </source>
</evidence>
<feature type="compositionally biased region" description="Polar residues" evidence="4">
    <location>
        <begin position="300"/>
        <end position="314"/>
    </location>
</feature>
<feature type="compositionally biased region" description="Low complexity" evidence="4">
    <location>
        <begin position="347"/>
        <end position="369"/>
    </location>
</feature>
<feature type="compositionally biased region" description="Basic and acidic residues" evidence="4">
    <location>
        <begin position="761"/>
        <end position="786"/>
    </location>
</feature>
<dbReference type="InterPro" id="IPR000504">
    <property type="entry name" value="RRM_dom"/>
</dbReference>
<feature type="region of interest" description="Disordered" evidence="4">
    <location>
        <begin position="755"/>
        <end position="893"/>
    </location>
</feature>
<evidence type="ECO:0000256" key="2">
    <source>
        <dbReference type="ARBA" id="ARBA00023242"/>
    </source>
</evidence>
<proteinExistence type="predicted"/>
<keyword evidence="7" id="KW-1185">Reference proteome</keyword>
<reference evidence="6 7" key="1">
    <citation type="journal article" date="2022" name="bioRxiv">
        <title>Genomics of Preaxostyla Flagellates Illuminates Evolutionary Transitions and the Path Towards Mitochondrial Loss.</title>
        <authorList>
            <person name="Novak L.V.F."/>
            <person name="Treitli S.C."/>
            <person name="Pyrih J."/>
            <person name="Halakuc P."/>
            <person name="Pipaliya S.V."/>
            <person name="Vacek V."/>
            <person name="Brzon O."/>
            <person name="Soukal P."/>
            <person name="Eme L."/>
            <person name="Dacks J.B."/>
            <person name="Karnkowska A."/>
            <person name="Elias M."/>
            <person name="Hampl V."/>
        </authorList>
    </citation>
    <scope>NUCLEOTIDE SEQUENCE [LARGE SCALE GENOMIC DNA]</scope>
    <source>
        <strain evidence="6">NAU3</strain>
        <tissue evidence="6">Gut</tissue>
    </source>
</reference>
<feature type="compositionally biased region" description="Polar residues" evidence="4">
    <location>
        <begin position="582"/>
        <end position="609"/>
    </location>
</feature>
<dbReference type="Pfam" id="PF00076">
    <property type="entry name" value="RRM_1"/>
    <property type="match status" value="2"/>
</dbReference>
<feature type="compositionally biased region" description="Basic and acidic residues" evidence="4">
    <location>
        <begin position="151"/>
        <end position="163"/>
    </location>
</feature>
<keyword evidence="3" id="KW-0694">RNA-binding</keyword>
<sequence length="893" mass="98867">MADLYMPHGISNDEEEGRGVFVGDLPQDVTNDQIKEFFEDFGPVSRVYFKMDRKKKCRLRYGFIYFEHKETVAKVLDHPHPLMLNGSPIRVKMASKNTSIVISSVPQSLSFEILLTWLRTYGEIESHEMDGKRKTCFVKFKTRSAAEQAKRDLDNRALFRRDTTSTNPPGAGHAPRGSNERTIGTLSVNWSDGGNIQNTVYLLLNKGEMSERDGKNFDESVLEQHFGRFGHVERIDLPRINGILKGNGKIHFSGNVTGVQNAAEAVRKTQPWVLLGDVEVTTSLVKPTQKPHPKPKSRLTHTYTPQQSVASSSPPYQITWVGKSLHSTNLQSIKPFVPRQHPPANNPSHQSPPLFLPSSSQQSPPLNLPFFPTQAVSPKTPPPLPTPAGSRTPPFSSPNSQIPSNRSYINPSFRSPPITQFNLPPVEPPVIIEPDEIVNAEDLESFPGHWAEREIRPLLVTGPDSTPSFPPFTPESTQQSVSTPTTFASQQLPNSQTLSSFQYDGTPTFSLSLALSVSPHTASSFASSTHSTLSSSHAISDSFTSPNLHAGPFSAQFDSISHFSNTRTSSYDSFSQFHNTSDSLSGFQPSSPSATSLPPNTMSFPSPSMRSLDGVHRRMHKQHPKGRQGADKDLFAIPVDRGSAGSPLISLLSDSISVHSALGFSQDDISIQSPSLSSFPNVTSGGLATSLPNFIDSQRDYDDYSFSEKTSRLTYGNDDEWSRGRFGGEGHQVRRRAESDDFIVFDELRNDQTSNSLIENSKAHGRDLVDEEETKNTPKVERERRREAKPKKETRKRDRGPAGGKKVSPEHDQKHPTIIGDDWDETRSTHSTMWTEVVTAIDTEHPDEGPPEMDDEDQLGESSTGGWESEENEDSDERGTVKEDLSESEDPSP</sequence>
<evidence type="ECO:0000256" key="4">
    <source>
        <dbReference type="SAM" id="MobiDB-lite"/>
    </source>
</evidence>
<feature type="domain" description="RRM" evidence="5">
    <location>
        <begin position="98"/>
        <end position="161"/>
    </location>
</feature>
<name>A0ABQ9XY38_9EUKA</name>
<protein>
    <recommendedName>
        <fullName evidence="5">RRM domain-containing protein</fullName>
    </recommendedName>
</protein>
<dbReference type="PANTHER" id="PTHR48033">
    <property type="entry name" value="RNA-BINDING (RRM/RBD/RNP MOTIFS) FAMILY PROTEIN"/>
    <property type="match status" value="1"/>
</dbReference>
<keyword evidence="2" id="KW-0539">Nucleus</keyword>
<feature type="region of interest" description="Disordered" evidence="4">
    <location>
        <begin position="151"/>
        <end position="181"/>
    </location>
</feature>
<dbReference type="Proteomes" id="UP001281761">
    <property type="component" value="Unassembled WGS sequence"/>
</dbReference>
<gene>
    <name evidence="6" type="ORF">BLNAU_8601</name>
</gene>
<feature type="compositionally biased region" description="Acidic residues" evidence="4">
    <location>
        <begin position="849"/>
        <end position="859"/>
    </location>
</feature>
<dbReference type="EMBL" id="JARBJD010000056">
    <property type="protein sequence ID" value="KAK2956379.1"/>
    <property type="molecule type" value="Genomic_DNA"/>
</dbReference>
<dbReference type="CDD" id="cd00590">
    <property type="entry name" value="RRM_SF"/>
    <property type="match status" value="3"/>
</dbReference>
<feature type="compositionally biased region" description="Polar residues" evidence="4">
    <location>
        <begin position="478"/>
        <end position="493"/>
    </location>
</feature>
<feature type="compositionally biased region" description="Polar residues" evidence="4">
    <location>
        <begin position="397"/>
        <end position="415"/>
    </location>
</feature>
<comment type="caution">
    <text evidence="6">The sequence shown here is derived from an EMBL/GenBank/DDBJ whole genome shotgun (WGS) entry which is preliminary data.</text>
</comment>
<dbReference type="PANTHER" id="PTHR48033:SF10">
    <property type="entry name" value="RNA-BINDING PROTEIN SQUID"/>
    <property type="match status" value="1"/>
</dbReference>
<dbReference type="PRINTS" id="PR01217">
    <property type="entry name" value="PRICHEXTENSN"/>
</dbReference>
<dbReference type="InterPro" id="IPR012677">
    <property type="entry name" value="Nucleotide-bd_a/b_plait_sf"/>
</dbReference>
<evidence type="ECO:0000256" key="3">
    <source>
        <dbReference type="PROSITE-ProRule" id="PRU00176"/>
    </source>
</evidence>
<feature type="region of interest" description="Disordered" evidence="4">
    <location>
        <begin position="335"/>
        <end position="415"/>
    </location>
</feature>
<organism evidence="6 7">
    <name type="scientific">Blattamonas nauphoetae</name>
    <dbReference type="NCBI Taxonomy" id="2049346"/>
    <lineage>
        <taxon>Eukaryota</taxon>
        <taxon>Metamonada</taxon>
        <taxon>Preaxostyla</taxon>
        <taxon>Oxymonadida</taxon>
        <taxon>Blattamonas</taxon>
    </lineage>
</organism>
<evidence type="ECO:0000313" key="7">
    <source>
        <dbReference type="Proteomes" id="UP001281761"/>
    </source>
</evidence>
<evidence type="ECO:0000256" key="1">
    <source>
        <dbReference type="ARBA" id="ARBA00004123"/>
    </source>
</evidence>
<dbReference type="InterPro" id="IPR035979">
    <property type="entry name" value="RBD_domain_sf"/>
</dbReference>